<dbReference type="eggNOG" id="ENOG5033NIP">
    <property type="taxonomic scope" value="Bacteria"/>
</dbReference>
<evidence type="ECO:0000313" key="2">
    <source>
        <dbReference type="Proteomes" id="UP000054051"/>
    </source>
</evidence>
<gene>
    <name evidence="1" type="ORF">CAGGBEG34_30045</name>
</gene>
<sequence length="126" mass="14799">MSAHIVGHEVISNILGCYAACRRKEPWLPGDLSDRKIREMGQKLLDANCISVNYRYNDTNDEIFELDSEEFHQPCSIAQAIKYCHCLNYQSCEYPQWERSEAKTLLDEMRETFVRHMPGYDEAQWC</sequence>
<dbReference type="RefSeq" id="WP_006683158.1">
    <property type="nucleotide sequence ID" value="NZ_CAFB01000058.1"/>
</dbReference>
<dbReference type="STRING" id="1070319.CAGGBEG34_30045"/>
<dbReference type="EMBL" id="CAFB01000058">
    <property type="protein sequence ID" value="CCD30081.1"/>
    <property type="molecule type" value="Genomic_DNA"/>
</dbReference>
<evidence type="ECO:0000313" key="1">
    <source>
        <dbReference type="EMBL" id="CCD30081.1"/>
    </source>
</evidence>
<accession>G2JBC7</accession>
<organism evidence="1 2">
    <name type="scientific">Candidatus Glomeribacter gigasporarum BEG34</name>
    <dbReference type="NCBI Taxonomy" id="1070319"/>
    <lineage>
        <taxon>Bacteria</taxon>
        <taxon>Pseudomonadati</taxon>
        <taxon>Pseudomonadota</taxon>
        <taxon>Betaproteobacteria</taxon>
        <taxon>Burkholderiales</taxon>
        <taxon>Burkholderiaceae</taxon>
        <taxon>Candidatus Glomeribacter</taxon>
    </lineage>
</organism>
<keyword evidence="2" id="KW-1185">Reference proteome</keyword>
<reference evidence="1 2" key="1">
    <citation type="submission" date="2011-08" db="EMBL/GenBank/DDBJ databases">
        <title>The genome of the obligate endobacterium of an arbuscular mycorrhizal fungus reveals an interphylum network of nutritional interactions.</title>
        <authorList>
            <person name="Ghignone S."/>
            <person name="Salvioli A."/>
            <person name="Anca I."/>
            <person name="Lumini E."/>
            <person name="Ortu G."/>
            <person name="Petiti L."/>
            <person name="Cruveiller S."/>
            <person name="Bianciotto V."/>
            <person name="Piffanelli P."/>
            <person name="Lanfranco L."/>
            <person name="Bonfante P."/>
        </authorList>
    </citation>
    <scope>NUCLEOTIDE SEQUENCE [LARGE SCALE GENOMIC DNA]</scope>
    <source>
        <strain evidence="1 2">BEG34</strain>
    </source>
</reference>
<dbReference type="OrthoDB" id="6910161at2"/>
<protein>
    <submittedName>
        <fullName evidence="1">Uncharacterized protein</fullName>
    </submittedName>
</protein>
<dbReference type="AlphaFoldDB" id="G2JBC7"/>
<comment type="caution">
    <text evidence="1">The sequence shown here is derived from an EMBL/GenBank/DDBJ whole genome shotgun (WGS) entry which is preliminary data.</text>
</comment>
<proteinExistence type="predicted"/>
<dbReference type="Proteomes" id="UP000054051">
    <property type="component" value="Unassembled WGS sequence"/>
</dbReference>
<name>G2JBC7_9BURK</name>